<evidence type="ECO:0000313" key="1">
    <source>
        <dbReference type="EMBL" id="KRM37002.1"/>
    </source>
</evidence>
<reference evidence="1 2" key="1">
    <citation type="journal article" date="2015" name="Genome Announc.">
        <title>Expanding the biotechnology potential of lactobacilli through comparative genomics of 213 strains and associated genera.</title>
        <authorList>
            <person name="Sun Z."/>
            <person name="Harris H.M."/>
            <person name="McCann A."/>
            <person name="Guo C."/>
            <person name="Argimon S."/>
            <person name="Zhang W."/>
            <person name="Yang X."/>
            <person name="Jeffery I.B."/>
            <person name="Cooney J.C."/>
            <person name="Kagawa T.F."/>
            <person name="Liu W."/>
            <person name="Song Y."/>
            <person name="Salvetti E."/>
            <person name="Wrobel A."/>
            <person name="Rasinkangas P."/>
            <person name="Parkhill J."/>
            <person name="Rea M.C."/>
            <person name="O'Sullivan O."/>
            <person name="Ritari J."/>
            <person name="Douillard F.P."/>
            <person name="Paul Ross R."/>
            <person name="Yang R."/>
            <person name="Briner A.E."/>
            <person name="Felis G.E."/>
            <person name="de Vos W.M."/>
            <person name="Barrangou R."/>
            <person name="Klaenhammer T.R."/>
            <person name="Caufield P.W."/>
            <person name="Cui Y."/>
            <person name="Zhang H."/>
            <person name="O'Toole P.W."/>
        </authorList>
    </citation>
    <scope>NUCLEOTIDE SEQUENCE [LARGE SCALE GENOMIC DNA]</scope>
    <source>
        <strain evidence="1 2">DSM 5661</strain>
    </source>
</reference>
<keyword evidence="2" id="KW-1185">Reference proteome</keyword>
<protein>
    <submittedName>
        <fullName evidence="1">Uncharacterized protein</fullName>
    </submittedName>
</protein>
<organism evidence="1 2">
    <name type="scientific">Lactobacillus hamsteri DSM 5661 = JCM 6256</name>
    <dbReference type="NCBI Taxonomy" id="1423754"/>
    <lineage>
        <taxon>Bacteria</taxon>
        <taxon>Bacillati</taxon>
        <taxon>Bacillota</taxon>
        <taxon>Bacilli</taxon>
        <taxon>Lactobacillales</taxon>
        <taxon>Lactobacillaceae</taxon>
        <taxon>Lactobacillus</taxon>
    </lineage>
</organism>
<sequence>MREVRNKTSNKEPKFTKVGLMAGNFTTTEKDIMNIVLKDGKEYTIPEAKKAIEEFKKGF</sequence>
<gene>
    <name evidence="1" type="ORF">FC39_GL000454</name>
</gene>
<dbReference type="OrthoDB" id="2638316at2"/>
<dbReference type="RefSeq" id="WP_025080525.1">
    <property type="nucleotide sequence ID" value="NZ_AZGI01000092.1"/>
</dbReference>
<evidence type="ECO:0000313" key="2">
    <source>
        <dbReference type="Proteomes" id="UP000051223"/>
    </source>
</evidence>
<dbReference type="AlphaFoldDB" id="A0A0R1Y496"/>
<dbReference type="Proteomes" id="UP000051223">
    <property type="component" value="Unassembled WGS sequence"/>
</dbReference>
<comment type="caution">
    <text evidence="1">The sequence shown here is derived from an EMBL/GenBank/DDBJ whole genome shotgun (WGS) entry which is preliminary data.</text>
</comment>
<dbReference type="EMBL" id="AZGI01000092">
    <property type="protein sequence ID" value="KRM37002.1"/>
    <property type="molecule type" value="Genomic_DNA"/>
</dbReference>
<accession>A0A0R1Y496</accession>
<name>A0A0R1Y496_9LACO</name>
<proteinExistence type="predicted"/>